<dbReference type="Proteomes" id="UP000058446">
    <property type="component" value="Chromosome"/>
</dbReference>
<proteinExistence type="predicted"/>
<protein>
    <recommendedName>
        <fullName evidence="3">DUF559 domain-containing protein</fullName>
    </recommendedName>
</protein>
<evidence type="ECO:0008006" key="3">
    <source>
        <dbReference type="Google" id="ProtNLM"/>
    </source>
</evidence>
<keyword evidence="2" id="KW-1185">Reference proteome</keyword>
<dbReference type="Gene3D" id="3.40.960.10">
    <property type="entry name" value="VSR Endonuclease"/>
    <property type="match status" value="1"/>
</dbReference>
<evidence type="ECO:0000313" key="2">
    <source>
        <dbReference type="Proteomes" id="UP000058446"/>
    </source>
</evidence>
<reference evidence="1 2" key="1">
    <citation type="submission" date="2013-10" db="EMBL/GenBank/DDBJ databases">
        <title>Complete genome sequence of Corynebacterium lactis DSM 45799(T), isolated from raw cow milk.</title>
        <authorList>
            <person name="Ruckert C."/>
            <person name="Albersmeier A."/>
            <person name="Lipski A."/>
            <person name="Kalinowski J."/>
        </authorList>
    </citation>
    <scope>NUCLEOTIDE SEQUENCE [LARGE SCALE GENOMIC DNA]</scope>
    <source>
        <strain evidence="1 2">RW2-5</strain>
    </source>
</reference>
<dbReference type="KEGG" id="clw:CLAC_00840"/>
<name>A0A0K2H2V1_9CORY</name>
<gene>
    <name evidence="1" type="ORF">CLAC_00840</name>
</gene>
<dbReference type="STRING" id="1408189.CLAC_00840"/>
<dbReference type="AlphaFoldDB" id="A0A0K2H2V1"/>
<organism evidence="1 2">
    <name type="scientific">Corynebacterium lactis RW2-5</name>
    <dbReference type="NCBI Taxonomy" id="1408189"/>
    <lineage>
        <taxon>Bacteria</taxon>
        <taxon>Bacillati</taxon>
        <taxon>Actinomycetota</taxon>
        <taxon>Actinomycetes</taxon>
        <taxon>Mycobacteriales</taxon>
        <taxon>Corynebacteriaceae</taxon>
        <taxon>Corynebacterium</taxon>
    </lineage>
</organism>
<dbReference type="PATRIC" id="fig|1408189.4.peg.167"/>
<dbReference type="EMBL" id="CP006841">
    <property type="protein sequence ID" value="ALA68357.1"/>
    <property type="molecule type" value="Genomic_DNA"/>
</dbReference>
<accession>A0A0K2H2V1</accession>
<sequence>MVDEASAGVITGAGALALHGAWVLLRGACVGVAGGGQNFAGQRMFRRLRCEIDPEDVTIIAGRRVARLAKAVLDECKMRSRKPAHTRRDRERLQSWRLDALRAAYIAVEGALRHGATREELARTAARYPRQHGLRLFRRALEVCHGRCETPGEVLTKVALLDAGLQFHEQAEIFAPGTDTEPPTFIARVDFLIPSAQLIVEFDGRLKYSRSRVAPTNAEQSQIITDEIYRERALREVGYDVIRVSWDDVDGFPISCLPTLTSTVTARLRILGNSAVRVRGIVKNAGPQIG</sequence>
<evidence type="ECO:0000313" key="1">
    <source>
        <dbReference type="EMBL" id="ALA68357.1"/>
    </source>
</evidence>